<dbReference type="PROSITE" id="PS00636">
    <property type="entry name" value="DNAJ_1"/>
    <property type="match status" value="1"/>
</dbReference>
<feature type="binding site" evidence="6">
    <location>
        <position position="172"/>
    </location>
    <ligand>
        <name>Zn(2+)</name>
        <dbReference type="ChEBI" id="CHEBI:29105"/>
        <label>2</label>
    </ligand>
</feature>
<dbReference type="GO" id="GO:0031072">
    <property type="term" value="F:heat shock protein binding"/>
    <property type="evidence" value="ECO:0007669"/>
    <property type="project" value="InterPro"/>
</dbReference>
<evidence type="ECO:0000259" key="8">
    <source>
        <dbReference type="PROSITE" id="PS50076"/>
    </source>
</evidence>
<dbReference type="SUPFAM" id="SSF46565">
    <property type="entry name" value="Chaperone J-domain"/>
    <property type="match status" value="1"/>
</dbReference>
<evidence type="ECO:0000259" key="9">
    <source>
        <dbReference type="PROSITE" id="PS51188"/>
    </source>
</evidence>
<comment type="function">
    <text evidence="6">Participates actively in the response to hyperosmotic and heat shock by preventing the aggregation of stress-denatured proteins and by disaggregating proteins, also in an autonomous, DnaK-independent fashion. Unfolded proteins bind initially to DnaJ; upon interaction with the DnaJ-bound protein, DnaK hydrolyzes its bound ATP, resulting in the formation of a stable complex. GrpE releases ADP from DnaK; ATP binding to DnaK triggers the release of the substrate protein, thus completing the reaction cycle. Several rounds of ATP-dependent interactions between DnaJ, DnaK and GrpE are required for fully efficient folding. Also involved, together with DnaK and GrpE, in the DNA replication of plasmids through activation of initiation proteins.</text>
</comment>
<dbReference type="GO" id="GO:0042026">
    <property type="term" value="P:protein refolding"/>
    <property type="evidence" value="ECO:0007669"/>
    <property type="project" value="TreeGrafter"/>
</dbReference>
<keyword evidence="3 6" id="KW-0863">Zinc-finger</keyword>
<keyword evidence="2 6" id="KW-0677">Repeat</keyword>
<sequence length="370" mass="40846">MAKDYYRTLGVEKTASQDEIKKAFRQLARKYHPDANPENKAQAEEKFKEISEAYEVLSDENKRRMYDQTGSVDFGSGRSDFTWQDFSHQGDFSDLRDIFDRIFGGGSGFGGGNESFFGGFGNNEPNLDLITEVKITLRDAFEGNSTTVKYRRNAPCETCKGTGAEEGKLKRCPTCNGTGQQRVVQGQGFFRMVSVTTCKTCNGRGVIPVTPCKVCKGTGSIPTTENLEIKIPRGVVNNLRLRVRGKGQSYNGKTGDMFVQLVILDDPLVKRINDDLEVTQEITFPEAALGGDKTIEVFGRQHSIKIPAGTQPGDVIKIKGAGMPHLNAKGSGDLLVVIKVVVPKHLNSKQKELISALMEEGEKKHSWLRI</sequence>
<comment type="subunit">
    <text evidence="6">Homodimer.</text>
</comment>
<dbReference type="Pfam" id="PF00684">
    <property type="entry name" value="DnaJ_CXXCXGXG"/>
    <property type="match status" value="1"/>
</dbReference>
<dbReference type="CDD" id="cd06257">
    <property type="entry name" value="DnaJ"/>
    <property type="match status" value="1"/>
</dbReference>
<dbReference type="InterPro" id="IPR001623">
    <property type="entry name" value="DnaJ_domain"/>
</dbReference>
<feature type="binding site" evidence="6">
    <location>
        <position position="201"/>
    </location>
    <ligand>
        <name>Zn(2+)</name>
        <dbReference type="ChEBI" id="CHEBI:29105"/>
        <label>2</label>
    </ligand>
</feature>
<dbReference type="InterPro" id="IPR036869">
    <property type="entry name" value="J_dom_sf"/>
</dbReference>
<keyword evidence="5 6" id="KW-0143">Chaperone</keyword>
<feature type="binding site" evidence="6">
    <location>
        <position position="175"/>
    </location>
    <ligand>
        <name>Zn(2+)</name>
        <dbReference type="ChEBI" id="CHEBI:29105"/>
        <label>2</label>
    </ligand>
</feature>
<dbReference type="PRINTS" id="PR00625">
    <property type="entry name" value="JDOMAIN"/>
</dbReference>
<evidence type="ECO:0000256" key="4">
    <source>
        <dbReference type="ARBA" id="ARBA00022833"/>
    </source>
</evidence>
<dbReference type="GeneID" id="95967218"/>
<gene>
    <name evidence="6 10" type="primary">dnaJ</name>
    <name evidence="10" type="ORF">OXIME_000491</name>
</gene>
<dbReference type="InterPro" id="IPR018253">
    <property type="entry name" value="DnaJ_domain_CS"/>
</dbReference>
<proteinExistence type="inferred from homology"/>
<dbReference type="AlphaFoldDB" id="A0AAX4NGS3"/>
<keyword evidence="4 6" id="KW-0862">Zinc</keyword>
<dbReference type="GO" id="GO:0051082">
    <property type="term" value="F:unfolded protein binding"/>
    <property type="evidence" value="ECO:0007669"/>
    <property type="project" value="UniProtKB-UniRule"/>
</dbReference>
<keyword evidence="6" id="KW-0346">Stress response</keyword>
<keyword evidence="6" id="KW-0963">Cytoplasm</keyword>
<comment type="subcellular location">
    <subcellularLocation>
        <location evidence="6">Cytoplasm</location>
    </subcellularLocation>
</comment>
<evidence type="ECO:0000313" key="11">
    <source>
        <dbReference type="Proteomes" id="UP001451606"/>
    </source>
</evidence>
<comment type="cofactor">
    <cofactor evidence="6">
        <name>Zn(2+)</name>
        <dbReference type="ChEBI" id="CHEBI:29105"/>
    </cofactor>
    <text evidence="6">Binds 2 Zn(2+) ions per monomer.</text>
</comment>
<dbReference type="GO" id="GO:0008270">
    <property type="term" value="F:zinc ion binding"/>
    <property type="evidence" value="ECO:0007669"/>
    <property type="project" value="UniProtKB-UniRule"/>
</dbReference>
<dbReference type="EMBL" id="CP133772">
    <property type="protein sequence ID" value="WYX99945.1"/>
    <property type="molecule type" value="Genomic_DNA"/>
</dbReference>
<feature type="binding site" evidence="6">
    <location>
        <position position="212"/>
    </location>
    <ligand>
        <name>Zn(2+)</name>
        <dbReference type="ChEBI" id="CHEBI:29105"/>
        <label>1</label>
    </ligand>
</feature>
<dbReference type="PROSITE" id="PS51188">
    <property type="entry name" value="ZF_CR"/>
    <property type="match status" value="1"/>
</dbReference>
<dbReference type="GO" id="GO:0006260">
    <property type="term" value="P:DNA replication"/>
    <property type="evidence" value="ECO:0007669"/>
    <property type="project" value="UniProtKB-KW"/>
</dbReference>
<organism evidence="10 11">
    <name type="scientific">Oxyplasma meridianum</name>
    <dbReference type="NCBI Taxonomy" id="3073602"/>
    <lineage>
        <taxon>Archaea</taxon>
        <taxon>Methanobacteriati</taxon>
        <taxon>Thermoplasmatota</taxon>
        <taxon>Thermoplasmata</taxon>
        <taxon>Thermoplasmatales</taxon>
        <taxon>Thermoplasmataceae</taxon>
        <taxon>Oxyplasma</taxon>
    </lineage>
</organism>
<dbReference type="FunFam" id="2.10.230.10:FF:000002">
    <property type="entry name" value="Molecular chaperone DnaJ"/>
    <property type="match status" value="1"/>
</dbReference>
<dbReference type="GO" id="GO:0005524">
    <property type="term" value="F:ATP binding"/>
    <property type="evidence" value="ECO:0007669"/>
    <property type="project" value="InterPro"/>
</dbReference>
<feature type="binding site" evidence="6">
    <location>
        <position position="156"/>
    </location>
    <ligand>
        <name>Zn(2+)</name>
        <dbReference type="ChEBI" id="CHEBI:29105"/>
        <label>1</label>
    </ligand>
</feature>
<feature type="binding site" evidence="6">
    <location>
        <position position="215"/>
    </location>
    <ligand>
        <name>Zn(2+)</name>
        <dbReference type="ChEBI" id="CHEBI:29105"/>
        <label>1</label>
    </ligand>
</feature>
<evidence type="ECO:0000313" key="10">
    <source>
        <dbReference type="EMBL" id="WYX99945.1"/>
    </source>
</evidence>
<dbReference type="Gene3D" id="2.10.230.10">
    <property type="entry name" value="Heat shock protein DnaJ, cysteine-rich domain"/>
    <property type="match status" value="1"/>
</dbReference>
<evidence type="ECO:0000256" key="6">
    <source>
        <dbReference type="HAMAP-Rule" id="MF_01152"/>
    </source>
</evidence>
<dbReference type="CDD" id="cd10747">
    <property type="entry name" value="DnaJ_C"/>
    <property type="match status" value="1"/>
</dbReference>
<dbReference type="Pfam" id="PF01556">
    <property type="entry name" value="DnaJ_C"/>
    <property type="match status" value="1"/>
</dbReference>
<feature type="binding site" evidence="6">
    <location>
        <position position="198"/>
    </location>
    <ligand>
        <name>Zn(2+)</name>
        <dbReference type="ChEBI" id="CHEBI:29105"/>
        <label>2</label>
    </ligand>
</feature>
<comment type="similarity">
    <text evidence="6">Belongs to the DnaJ family.</text>
</comment>
<evidence type="ECO:0000256" key="3">
    <source>
        <dbReference type="ARBA" id="ARBA00022771"/>
    </source>
</evidence>
<dbReference type="Pfam" id="PF00226">
    <property type="entry name" value="DnaJ"/>
    <property type="match status" value="1"/>
</dbReference>
<dbReference type="InterPro" id="IPR008971">
    <property type="entry name" value="HSP40/DnaJ_pept-bd"/>
</dbReference>
<dbReference type="NCBIfam" id="TIGR02349">
    <property type="entry name" value="DnaJ_bact"/>
    <property type="match status" value="1"/>
</dbReference>
<dbReference type="InterPro" id="IPR036410">
    <property type="entry name" value="HSP_DnaJ_Cys-rich_dom_sf"/>
</dbReference>
<dbReference type="NCBIfam" id="NF010883">
    <property type="entry name" value="PRK14290.1"/>
    <property type="match status" value="1"/>
</dbReference>
<dbReference type="CDD" id="cd10719">
    <property type="entry name" value="DnaJ_zf"/>
    <property type="match status" value="1"/>
</dbReference>
<feature type="domain" description="J" evidence="8">
    <location>
        <begin position="4"/>
        <end position="70"/>
    </location>
</feature>
<dbReference type="PANTHER" id="PTHR43096:SF52">
    <property type="entry name" value="DNAJ HOMOLOG 1, MITOCHONDRIAL-RELATED"/>
    <property type="match status" value="1"/>
</dbReference>
<feature type="domain" description="CR-type" evidence="9">
    <location>
        <begin position="143"/>
        <end position="224"/>
    </location>
</feature>
<dbReference type="GO" id="GO:0016491">
    <property type="term" value="F:oxidoreductase activity"/>
    <property type="evidence" value="ECO:0007669"/>
    <property type="project" value="UniProtKB-KW"/>
</dbReference>
<dbReference type="InterPro" id="IPR001305">
    <property type="entry name" value="HSP_DnaJ_Cys-rich_dom"/>
</dbReference>
<feature type="zinc finger region" description="CR-type" evidence="7">
    <location>
        <begin position="143"/>
        <end position="224"/>
    </location>
</feature>
<protein>
    <recommendedName>
        <fullName evidence="6">Chaperone protein DnaJ</fullName>
    </recommendedName>
</protein>
<evidence type="ECO:0000256" key="2">
    <source>
        <dbReference type="ARBA" id="ARBA00022737"/>
    </source>
</evidence>
<dbReference type="SMART" id="SM00271">
    <property type="entry name" value="DnaJ"/>
    <property type="match status" value="1"/>
</dbReference>
<dbReference type="KEGG" id="omr:OXIME_000491"/>
<evidence type="ECO:0000256" key="5">
    <source>
        <dbReference type="ARBA" id="ARBA00023186"/>
    </source>
</evidence>
<feature type="repeat" description="CXXCXGXG motif" evidence="6">
    <location>
        <begin position="212"/>
        <end position="219"/>
    </location>
</feature>
<dbReference type="SUPFAM" id="SSF49493">
    <property type="entry name" value="HSP40/DnaJ peptide-binding domain"/>
    <property type="match status" value="2"/>
</dbReference>
<dbReference type="InterPro" id="IPR012724">
    <property type="entry name" value="DnaJ"/>
</dbReference>
<dbReference type="Gene3D" id="2.60.260.20">
    <property type="entry name" value="Urease metallochaperone UreE, N-terminal domain"/>
    <property type="match status" value="2"/>
</dbReference>
<dbReference type="GO" id="GO:0009408">
    <property type="term" value="P:response to heat"/>
    <property type="evidence" value="ECO:0007669"/>
    <property type="project" value="InterPro"/>
</dbReference>
<feature type="repeat" description="CXXCXGXG motif" evidence="6">
    <location>
        <begin position="172"/>
        <end position="179"/>
    </location>
</feature>
<dbReference type="InterPro" id="IPR002939">
    <property type="entry name" value="DnaJ_C"/>
</dbReference>
<keyword evidence="11" id="KW-1185">Reference proteome</keyword>
<dbReference type="SUPFAM" id="SSF57938">
    <property type="entry name" value="DnaJ/Hsp40 cysteine-rich domain"/>
    <property type="match status" value="1"/>
</dbReference>
<dbReference type="HAMAP" id="MF_01152">
    <property type="entry name" value="DnaJ"/>
    <property type="match status" value="1"/>
</dbReference>
<name>A0AAX4NGS3_9ARCH</name>
<dbReference type="GO" id="GO:0005737">
    <property type="term" value="C:cytoplasm"/>
    <property type="evidence" value="ECO:0007669"/>
    <property type="project" value="UniProtKB-SubCell"/>
</dbReference>
<evidence type="ECO:0000256" key="7">
    <source>
        <dbReference type="PROSITE-ProRule" id="PRU00546"/>
    </source>
</evidence>
<feature type="repeat" description="CXXCXGXG motif" evidence="6">
    <location>
        <begin position="156"/>
        <end position="163"/>
    </location>
</feature>
<dbReference type="PROSITE" id="PS50076">
    <property type="entry name" value="DNAJ_2"/>
    <property type="match status" value="1"/>
</dbReference>
<feature type="repeat" description="CXXCXGXG motif" evidence="6">
    <location>
        <begin position="198"/>
        <end position="205"/>
    </location>
</feature>
<dbReference type="PANTHER" id="PTHR43096">
    <property type="entry name" value="DNAJ HOMOLOG 1, MITOCHONDRIAL-RELATED"/>
    <property type="match status" value="1"/>
</dbReference>
<keyword evidence="10" id="KW-0560">Oxidoreductase</keyword>
<dbReference type="FunFam" id="1.10.287.110:FF:000034">
    <property type="entry name" value="Chaperone protein DnaJ"/>
    <property type="match status" value="1"/>
</dbReference>
<feature type="binding site" evidence="6">
    <location>
        <position position="159"/>
    </location>
    <ligand>
        <name>Zn(2+)</name>
        <dbReference type="ChEBI" id="CHEBI:29105"/>
        <label>1</label>
    </ligand>
</feature>
<dbReference type="Proteomes" id="UP001451606">
    <property type="component" value="Chromosome"/>
</dbReference>
<dbReference type="FunFam" id="2.60.260.20:FF:000005">
    <property type="entry name" value="Chaperone protein dnaJ 1, mitochondrial"/>
    <property type="match status" value="1"/>
</dbReference>
<dbReference type="Gene3D" id="1.10.287.110">
    <property type="entry name" value="DnaJ domain"/>
    <property type="match status" value="1"/>
</dbReference>
<evidence type="ECO:0000256" key="1">
    <source>
        <dbReference type="ARBA" id="ARBA00022723"/>
    </source>
</evidence>
<accession>A0AAX4NGS3</accession>
<reference evidence="10 11" key="1">
    <citation type="submission" date="2023-09" db="EMBL/GenBank/DDBJ databases">
        <authorList>
            <person name="Golyshina O.V."/>
            <person name="Lunev E.A."/>
            <person name="Bargiela R."/>
            <person name="Gaines M.C."/>
            <person name="Daum B."/>
            <person name="Bale N.J."/>
            <person name="Koenen M."/>
            <person name="Sinninghe Damst J.S."/>
            <person name="Yakimov M."/>
            <person name="Golyshin P.N."/>
        </authorList>
    </citation>
    <scope>NUCLEOTIDE SEQUENCE [LARGE SCALE GENOMIC DNA]</scope>
    <source>
        <strain evidence="10 11">M1</strain>
    </source>
</reference>
<keyword evidence="6" id="KW-0235">DNA replication</keyword>
<keyword evidence="1 6" id="KW-0479">Metal-binding</keyword>
<comment type="domain">
    <text evidence="6">The J domain is necessary and sufficient to stimulate DnaK ATPase activity. Zinc center 1 plays an important role in the autonomous, DnaK-independent chaperone activity of DnaJ. Zinc center 2 is essential for interaction with DnaK and for DnaJ activity.</text>
</comment>
<dbReference type="RefSeq" id="WP_393971903.1">
    <property type="nucleotide sequence ID" value="NZ_CP133772.1"/>
</dbReference>